<reference evidence="8" key="1">
    <citation type="submission" date="2016-07" db="EMBL/GenBank/DDBJ databases">
        <title>Multiple horizontal gene transfer events from other fungi enriched the ability of initially mycotrophic Trichoderma (Ascomycota) to feed on dead plant biomass.</title>
        <authorList>
            <consortium name="DOE Joint Genome Institute"/>
            <person name="Atanasova L."/>
            <person name="Chenthamara K."/>
            <person name="Zhang J."/>
            <person name="Grujic M."/>
            <person name="Henrissat B."/>
            <person name="Kuo A."/>
            <person name="Aerts A."/>
            <person name="Salamov A."/>
            <person name="Lipzen A."/>
            <person name="Labutti K."/>
            <person name="Barry K."/>
            <person name="Miao Y."/>
            <person name="Rahimi M.J."/>
            <person name="Shen Q."/>
            <person name="Grigoriev I.V."/>
            <person name="Kubicek C.P."/>
            <person name="Druzhinina I.S."/>
        </authorList>
    </citation>
    <scope>NUCLEOTIDE SEQUENCE [LARGE SCALE GENOMIC DNA]</scope>
    <source>
        <strain evidence="8">TUCIM 6016</strain>
    </source>
</reference>
<dbReference type="Proteomes" id="UP000241546">
    <property type="component" value="Unassembled WGS sequence"/>
</dbReference>
<feature type="domain" description="GST C-terminal" evidence="5">
    <location>
        <begin position="1"/>
        <end position="124"/>
    </location>
</feature>
<evidence type="ECO:0000313" key="7">
    <source>
        <dbReference type="EMBL" id="PTB64661.1"/>
    </source>
</evidence>
<dbReference type="SUPFAM" id="SSF50249">
    <property type="entry name" value="Nucleic acid-binding proteins"/>
    <property type="match status" value="1"/>
</dbReference>
<evidence type="ECO:0000313" key="8">
    <source>
        <dbReference type="Proteomes" id="UP000241546"/>
    </source>
</evidence>
<dbReference type="CDD" id="cd10304">
    <property type="entry name" value="GST_C_Arc1p_N_like"/>
    <property type="match status" value="1"/>
</dbReference>
<dbReference type="InterPro" id="IPR051270">
    <property type="entry name" value="Tyrosine-tRNA_ligase_regulator"/>
</dbReference>
<dbReference type="AlphaFoldDB" id="A0A2T4B627"/>
<evidence type="ECO:0000256" key="1">
    <source>
        <dbReference type="ARBA" id="ARBA00022555"/>
    </source>
</evidence>
<gene>
    <name evidence="7" type="ORF">BBK36DRAFT_1160824</name>
</gene>
<dbReference type="CDD" id="cd02799">
    <property type="entry name" value="tRNA_bind_EMAP-II_like"/>
    <property type="match status" value="1"/>
</dbReference>
<dbReference type="OrthoDB" id="19141at2759"/>
<evidence type="ECO:0000259" key="6">
    <source>
        <dbReference type="PROSITE" id="PS50886"/>
    </source>
</evidence>
<name>A0A2T4B627_9HYPO</name>
<dbReference type="GeneID" id="36602439"/>
<feature type="domain" description="TRNA-binding" evidence="6">
    <location>
        <begin position="209"/>
        <end position="332"/>
    </location>
</feature>
<dbReference type="PROSITE" id="PS50405">
    <property type="entry name" value="GST_CTER"/>
    <property type="match status" value="1"/>
</dbReference>
<keyword evidence="2 3" id="KW-0694">RNA-binding</keyword>
<proteinExistence type="predicted"/>
<dbReference type="InterPro" id="IPR002547">
    <property type="entry name" value="tRNA-bd_dom"/>
</dbReference>
<evidence type="ECO:0000256" key="4">
    <source>
        <dbReference type="SAM" id="MobiDB-lite"/>
    </source>
</evidence>
<accession>A0A2T4B627</accession>
<dbReference type="RefSeq" id="XP_024747981.1">
    <property type="nucleotide sequence ID" value="XM_024894321.1"/>
</dbReference>
<evidence type="ECO:0000256" key="2">
    <source>
        <dbReference type="ARBA" id="ARBA00022884"/>
    </source>
</evidence>
<dbReference type="PANTHER" id="PTHR11586">
    <property type="entry name" value="TRNA-AMINOACYLATION COFACTOR ARC1 FAMILY MEMBER"/>
    <property type="match status" value="1"/>
</dbReference>
<dbReference type="PANTHER" id="PTHR11586:SF33">
    <property type="entry name" value="AMINOACYL TRNA SYNTHASE COMPLEX-INTERACTING MULTIFUNCTIONAL PROTEIN 1"/>
    <property type="match status" value="1"/>
</dbReference>
<dbReference type="Pfam" id="PF21972">
    <property type="entry name" value="Arc1p_N_like"/>
    <property type="match status" value="1"/>
</dbReference>
<feature type="compositionally biased region" description="Basic and acidic residues" evidence="4">
    <location>
        <begin position="154"/>
        <end position="172"/>
    </location>
</feature>
<evidence type="ECO:0000259" key="5">
    <source>
        <dbReference type="PROSITE" id="PS50405"/>
    </source>
</evidence>
<feature type="compositionally biased region" description="Basic and acidic residues" evidence="4">
    <location>
        <begin position="185"/>
        <end position="196"/>
    </location>
</feature>
<dbReference type="FunFam" id="2.40.50.140:FF:000199">
    <property type="entry name" value="tRNA-aminoacylation cofactor ARC1"/>
    <property type="match status" value="1"/>
</dbReference>
<keyword evidence="1 3" id="KW-0820">tRNA-binding</keyword>
<dbReference type="InterPro" id="IPR053836">
    <property type="entry name" value="Arc1-like_N"/>
</dbReference>
<dbReference type="Gene3D" id="1.20.1050.130">
    <property type="match status" value="1"/>
</dbReference>
<dbReference type="InterPro" id="IPR036282">
    <property type="entry name" value="Glutathione-S-Trfase_C_sf"/>
</dbReference>
<dbReference type="InterPro" id="IPR010987">
    <property type="entry name" value="Glutathione-S-Trfase_C-like"/>
</dbReference>
<dbReference type="EMBL" id="KZ680216">
    <property type="protein sequence ID" value="PTB64661.1"/>
    <property type="molecule type" value="Genomic_DNA"/>
</dbReference>
<dbReference type="PROSITE" id="PS50886">
    <property type="entry name" value="TRBD"/>
    <property type="match status" value="1"/>
</dbReference>
<dbReference type="Pfam" id="PF01588">
    <property type="entry name" value="tRNA_bind"/>
    <property type="match status" value="1"/>
</dbReference>
<dbReference type="GO" id="GO:0017102">
    <property type="term" value="C:methionyl glutamyl tRNA synthetase complex"/>
    <property type="evidence" value="ECO:0007669"/>
    <property type="project" value="TreeGrafter"/>
</dbReference>
<dbReference type="Gene3D" id="2.40.50.140">
    <property type="entry name" value="Nucleic acid-binding proteins"/>
    <property type="match status" value="1"/>
</dbReference>
<organism evidence="7 8">
    <name type="scientific">Trichoderma citrinoviride</name>
    <dbReference type="NCBI Taxonomy" id="58853"/>
    <lineage>
        <taxon>Eukaryota</taxon>
        <taxon>Fungi</taxon>
        <taxon>Dikarya</taxon>
        <taxon>Ascomycota</taxon>
        <taxon>Pezizomycotina</taxon>
        <taxon>Sordariomycetes</taxon>
        <taxon>Hypocreomycetidae</taxon>
        <taxon>Hypocreales</taxon>
        <taxon>Hypocreaceae</taxon>
        <taxon>Trichoderma</taxon>
    </lineage>
</organism>
<keyword evidence="8" id="KW-1185">Reference proteome</keyword>
<protein>
    <submittedName>
        <fullName evidence="7">Nucleic acid-binding protein</fullName>
    </submittedName>
</protein>
<dbReference type="SUPFAM" id="SSF47616">
    <property type="entry name" value="GST C-terminal domain-like"/>
    <property type="match status" value="1"/>
</dbReference>
<dbReference type="InterPro" id="IPR012340">
    <property type="entry name" value="NA-bd_OB-fold"/>
</dbReference>
<dbReference type="GO" id="GO:0000049">
    <property type="term" value="F:tRNA binding"/>
    <property type="evidence" value="ECO:0007669"/>
    <property type="project" value="UniProtKB-UniRule"/>
</dbReference>
<sequence length="403" mass="42941">MAALSSQKYTPTEEAEIQQWLTTSERLKSADSKSEILETLNGHLSSRTTLLGSKPSKADVAIYEALAPIVAKWTPEERTGEKGLPHIVRHVDFVQNAPVFGLELKDEQKVKVDQEEVLYVKPPVDAKAEKERLKKEKAAAAAAASGGNNATLADRTKEKAKEVKDKAKEVVAEAKGTAAAAAGGDKPKKEKKEKAPKPQKAPAAAAPLSPCLIDLRVGHILKAINHPDADSLYVSTIAMGDAPGTEDTTEYEGQVCRTVCSGLNGLVPLEEMQGRKVVVVANLKPVKMRGIKSCAMVLAASPKVKEGEVDDHKGPVELVTPPEGAKAGERVFFEGWQGEPEGVLNPKKKIWETFAPGFTTTDNLEAAFDASVVEQLGKTGVGRLVTVSGGVCTVKSLKGATVR</sequence>
<feature type="region of interest" description="Disordered" evidence="4">
    <location>
        <begin position="140"/>
        <end position="203"/>
    </location>
</feature>
<evidence type="ECO:0000256" key="3">
    <source>
        <dbReference type="PROSITE-ProRule" id="PRU00209"/>
    </source>
</evidence>
<feature type="compositionally biased region" description="Low complexity" evidence="4">
    <location>
        <begin position="173"/>
        <end position="184"/>
    </location>
</feature>